<dbReference type="InterPro" id="IPR036890">
    <property type="entry name" value="HATPase_C_sf"/>
</dbReference>
<evidence type="ECO:0000259" key="10">
    <source>
        <dbReference type="PROSITE" id="PS50112"/>
    </source>
</evidence>
<dbReference type="NCBIfam" id="TIGR00229">
    <property type="entry name" value="sensory_box"/>
    <property type="match status" value="1"/>
</dbReference>
<dbReference type="PROSITE" id="PS50113">
    <property type="entry name" value="PAC"/>
    <property type="match status" value="1"/>
</dbReference>
<dbReference type="InterPro" id="IPR003661">
    <property type="entry name" value="HisK_dim/P_dom"/>
</dbReference>
<organism evidence="12 13">
    <name type="scientific">Methylotuvimicrobium alcaliphilum (strain DSM 19304 / NCIMB 14124 / VKM B-2133 / 20Z)</name>
    <name type="common">Methylomicrobium alcaliphilum</name>
    <dbReference type="NCBI Taxonomy" id="1091494"/>
    <lineage>
        <taxon>Bacteria</taxon>
        <taxon>Pseudomonadati</taxon>
        <taxon>Pseudomonadota</taxon>
        <taxon>Gammaproteobacteria</taxon>
        <taxon>Methylococcales</taxon>
        <taxon>Methylococcaceae</taxon>
        <taxon>Methylotuvimicrobium</taxon>
    </lineage>
</organism>
<dbReference type="SUPFAM" id="SSF55785">
    <property type="entry name" value="PYP-like sensor domain (PAS domain)"/>
    <property type="match status" value="1"/>
</dbReference>
<evidence type="ECO:0000256" key="7">
    <source>
        <dbReference type="SAM" id="Coils"/>
    </source>
</evidence>
<dbReference type="InterPro" id="IPR035965">
    <property type="entry name" value="PAS-like_dom_sf"/>
</dbReference>
<keyword evidence="8" id="KW-0812">Transmembrane</keyword>
<dbReference type="SMART" id="SM00086">
    <property type="entry name" value="PAC"/>
    <property type="match status" value="1"/>
</dbReference>
<dbReference type="InterPro" id="IPR004358">
    <property type="entry name" value="Sig_transdc_His_kin-like_C"/>
</dbReference>
<dbReference type="GO" id="GO:0000156">
    <property type="term" value="F:phosphorelay response regulator activity"/>
    <property type="evidence" value="ECO:0007669"/>
    <property type="project" value="TreeGrafter"/>
</dbReference>
<dbReference type="CDD" id="cd00082">
    <property type="entry name" value="HisKA"/>
    <property type="match status" value="1"/>
</dbReference>
<accession>G4T034</accession>
<keyword evidence="4" id="KW-0808">Transferase</keyword>
<dbReference type="Gene3D" id="3.30.565.10">
    <property type="entry name" value="Histidine kinase-like ATPase, C-terminal domain"/>
    <property type="match status" value="1"/>
</dbReference>
<evidence type="ECO:0000256" key="6">
    <source>
        <dbReference type="ARBA" id="ARBA00023136"/>
    </source>
</evidence>
<dbReference type="Gene3D" id="1.10.287.130">
    <property type="match status" value="1"/>
</dbReference>
<gene>
    <name evidence="12" type="ordered locus">MEALZ_1637</name>
</gene>
<keyword evidence="5 12" id="KW-0418">Kinase</keyword>
<dbReference type="SMART" id="SM00091">
    <property type="entry name" value="PAS"/>
    <property type="match status" value="1"/>
</dbReference>
<dbReference type="GO" id="GO:0000155">
    <property type="term" value="F:phosphorelay sensor kinase activity"/>
    <property type="evidence" value="ECO:0007669"/>
    <property type="project" value="InterPro"/>
</dbReference>
<dbReference type="SMART" id="SM00387">
    <property type="entry name" value="HATPase_c"/>
    <property type="match status" value="1"/>
</dbReference>
<dbReference type="InterPro" id="IPR050351">
    <property type="entry name" value="BphY/WalK/GraS-like"/>
</dbReference>
<evidence type="ECO:0000256" key="1">
    <source>
        <dbReference type="ARBA" id="ARBA00000085"/>
    </source>
</evidence>
<dbReference type="GO" id="GO:0005886">
    <property type="term" value="C:plasma membrane"/>
    <property type="evidence" value="ECO:0007669"/>
    <property type="project" value="UniProtKB-ARBA"/>
</dbReference>
<evidence type="ECO:0000313" key="13">
    <source>
        <dbReference type="Proteomes" id="UP000008315"/>
    </source>
</evidence>
<evidence type="ECO:0000256" key="5">
    <source>
        <dbReference type="ARBA" id="ARBA00022777"/>
    </source>
</evidence>
<dbReference type="EMBL" id="FO082060">
    <property type="protein sequence ID" value="CCE23324.1"/>
    <property type="molecule type" value="Genomic_DNA"/>
</dbReference>
<keyword evidence="6 8" id="KW-0472">Membrane</keyword>
<name>G4T034_META2</name>
<keyword evidence="7" id="KW-0175">Coiled coil</keyword>
<comment type="catalytic activity">
    <reaction evidence="1">
        <text>ATP + protein L-histidine = ADP + protein N-phospho-L-histidine.</text>
        <dbReference type="EC" id="2.7.13.3"/>
    </reaction>
</comment>
<dbReference type="SMART" id="SM00388">
    <property type="entry name" value="HisKA"/>
    <property type="match status" value="1"/>
</dbReference>
<dbReference type="InterPro" id="IPR003594">
    <property type="entry name" value="HATPase_dom"/>
</dbReference>
<dbReference type="PRINTS" id="PR00344">
    <property type="entry name" value="BCTRLSENSOR"/>
</dbReference>
<keyword evidence="8" id="KW-1133">Transmembrane helix</keyword>
<dbReference type="RefSeq" id="WP_014148117.1">
    <property type="nucleotide sequence ID" value="NC_016112.1"/>
</dbReference>
<evidence type="ECO:0000259" key="11">
    <source>
        <dbReference type="PROSITE" id="PS50113"/>
    </source>
</evidence>
<feature type="transmembrane region" description="Helical" evidence="8">
    <location>
        <begin position="64"/>
        <end position="90"/>
    </location>
</feature>
<dbReference type="Pfam" id="PF02518">
    <property type="entry name" value="HATPase_c"/>
    <property type="match status" value="1"/>
</dbReference>
<dbReference type="FunFam" id="3.30.565.10:FF:000006">
    <property type="entry name" value="Sensor histidine kinase WalK"/>
    <property type="match status" value="1"/>
</dbReference>
<feature type="domain" description="PAS" evidence="10">
    <location>
        <begin position="170"/>
        <end position="233"/>
    </location>
</feature>
<dbReference type="Pfam" id="PF25487">
    <property type="entry name" value="ETR1_N"/>
    <property type="match status" value="1"/>
</dbReference>
<dbReference type="PANTHER" id="PTHR42878">
    <property type="entry name" value="TWO-COMPONENT HISTIDINE KINASE"/>
    <property type="match status" value="1"/>
</dbReference>
<dbReference type="HOGENOM" id="CLU_000445_114_39_6"/>
<keyword evidence="13" id="KW-1185">Reference proteome</keyword>
<sequence>MIDELSQFLSTKGLLPHGYCLSWSPPLVMTYVVSETLIFLAYFSMPAALSYFARRRKDFPYQWVLWMFATFIMACGMTHLLGAVLLWQPWYGLDVIFKSATALISIGAAVSLWYVLPDALRLPSPSQLRRVNEQLQAEIIERRRVEEQLRQAKSEIELSLHKERILRAAIVEFSDDAIIGGSADGIITDWNRAAEAMFGYTSKEVLGQSLLSLMAPTQRNQEQMLVEAVGRGQSVRQHELKCLHKNGNLFDVAMTISPIFDKEKKVVASSTIARDITERKHYELEILRLNADLERRVEERTEELTLANQELDSFAYAVSHDLRAPIRALNGFSWALIEDYADELQDQAKEYLQQIGVATRRMNDLIDGLLSLSRNTRGELSRDRVDVSSLAVRVLAELSDSNPGRHVDVRVEQGLNASCDKRMIESVISNLLENAWKYTAKQKAASIRVFAQDREGVRYFCVADNGVGFNMANAERLFQPFQRLHHQNEFPGIGIGLATVKRIINRHGGVIEVDSQPGKGAEFCFSLPEIAVEGNKSS</sequence>
<dbReference type="Proteomes" id="UP000008315">
    <property type="component" value="Chromosome"/>
</dbReference>
<dbReference type="KEGG" id="mah:MEALZ_1637"/>
<feature type="coiled-coil region" evidence="7">
    <location>
        <begin position="128"/>
        <end position="162"/>
    </location>
</feature>
<proteinExistence type="predicted"/>
<dbReference type="Pfam" id="PF13426">
    <property type="entry name" value="PAS_9"/>
    <property type="match status" value="1"/>
</dbReference>
<evidence type="ECO:0000256" key="2">
    <source>
        <dbReference type="ARBA" id="ARBA00012438"/>
    </source>
</evidence>
<keyword evidence="3" id="KW-0597">Phosphoprotein</keyword>
<dbReference type="SUPFAM" id="SSF47384">
    <property type="entry name" value="Homodimeric domain of signal transducing histidine kinase"/>
    <property type="match status" value="1"/>
</dbReference>
<dbReference type="STRING" id="1091494.MEALZ_1637"/>
<dbReference type="PROSITE" id="PS50112">
    <property type="entry name" value="PAS"/>
    <property type="match status" value="1"/>
</dbReference>
<dbReference type="InterPro" id="IPR001610">
    <property type="entry name" value="PAC"/>
</dbReference>
<dbReference type="GO" id="GO:0030295">
    <property type="term" value="F:protein kinase activator activity"/>
    <property type="evidence" value="ECO:0007669"/>
    <property type="project" value="TreeGrafter"/>
</dbReference>
<dbReference type="GO" id="GO:0007234">
    <property type="term" value="P:osmosensory signaling via phosphorelay pathway"/>
    <property type="evidence" value="ECO:0007669"/>
    <property type="project" value="TreeGrafter"/>
</dbReference>
<evidence type="ECO:0000313" key="12">
    <source>
        <dbReference type="EMBL" id="CCE23324.1"/>
    </source>
</evidence>
<evidence type="ECO:0000256" key="3">
    <source>
        <dbReference type="ARBA" id="ARBA00022553"/>
    </source>
</evidence>
<dbReference type="InterPro" id="IPR005467">
    <property type="entry name" value="His_kinase_dom"/>
</dbReference>
<feature type="transmembrane region" description="Helical" evidence="8">
    <location>
        <begin position="31"/>
        <end position="52"/>
    </location>
</feature>
<reference evidence="13" key="1">
    <citation type="journal article" date="2012" name="J. Bacteriol.">
        <title>Genome sequence of the haloalkaliphilic methanotrophic bacterium Methylomicrobium alcaliphilum 20Z.</title>
        <authorList>
            <person name="Vuilleumier S."/>
            <person name="Khmelenina V.N."/>
            <person name="Bringel F."/>
            <person name="Reshetnikov A.S."/>
            <person name="Lajus A."/>
            <person name="Mangenot S."/>
            <person name="Rouy Z."/>
            <person name="Op den Camp H.J."/>
            <person name="Jetten M.S."/>
            <person name="Dispirito A.A."/>
            <person name="Dunfield P."/>
            <person name="Klotz M.G."/>
            <person name="Semrau J.D."/>
            <person name="Stein L.Y."/>
            <person name="Barbe V."/>
            <person name="Medigue C."/>
            <person name="Trotsenko Y.A."/>
            <person name="Kalyuzhnaya M.G."/>
        </authorList>
    </citation>
    <scope>NUCLEOTIDE SEQUENCE [LARGE SCALE GENOMIC DNA]</scope>
    <source>
        <strain evidence="13">DSM 19304 / NCIMB 14124 / VKM B-2133 / 20Z</strain>
    </source>
</reference>
<dbReference type="InterPro" id="IPR000014">
    <property type="entry name" value="PAS"/>
</dbReference>
<dbReference type="EC" id="2.7.13.3" evidence="2"/>
<dbReference type="InterPro" id="IPR000700">
    <property type="entry name" value="PAS-assoc_C"/>
</dbReference>
<evidence type="ECO:0000259" key="9">
    <source>
        <dbReference type="PROSITE" id="PS50109"/>
    </source>
</evidence>
<evidence type="ECO:0000256" key="8">
    <source>
        <dbReference type="SAM" id="Phobius"/>
    </source>
</evidence>
<dbReference type="PANTHER" id="PTHR42878:SF15">
    <property type="entry name" value="BACTERIOPHYTOCHROME"/>
    <property type="match status" value="1"/>
</dbReference>
<dbReference type="FunFam" id="1.10.287.130:FF:000070">
    <property type="entry name" value="Histidine kinase sensor protein"/>
    <property type="match status" value="1"/>
</dbReference>
<protein>
    <recommendedName>
        <fullName evidence="2">histidine kinase</fullName>
        <ecNumber evidence="2">2.7.13.3</ecNumber>
    </recommendedName>
</protein>
<dbReference type="CDD" id="cd00130">
    <property type="entry name" value="PAS"/>
    <property type="match status" value="1"/>
</dbReference>
<dbReference type="Gene3D" id="3.30.450.20">
    <property type="entry name" value="PAS domain"/>
    <property type="match status" value="1"/>
</dbReference>
<dbReference type="PROSITE" id="PS50109">
    <property type="entry name" value="HIS_KIN"/>
    <property type="match status" value="1"/>
</dbReference>
<dbReference type="Pfam" id="PF00512">
    <property type="entry name" value="HisKA"/>
    <property type="match status" value="1"/>
</dbReference>
<dbReference type="SUPFAM" id="SSF55874">
    <property type="entry name" value="ATPase domain of HSP90 chaperone/DNA topoisomerase II/histidine kinase"/>
    <property type="match status" value="1"/>
</dbReference>
<dbReference type="PATRIC" id="fig|271065.3.peg.1681"/>
<feature type="domain" description="Histidine kinase" evidence="9">
    <location>
        <begin position="317"/>
        <end position="531"/>
    </location>
</feature>
<evidence type="ECO:0000256" key="4">
    <source>
        <dbReference type="ARBA" id="ARBA00022679"/>
    </source>
</evidence>
<dbReference type="InterPro" id="IPR058544">
    <property type="entry name" value="ETR1_N"/>
</dbReference>
<dbReference type="AlphaFoldDB" id="G4T034"/>
<dbReference type="InterPro" id="IPR036097">
    <property type="entry name" value="HisK_dim/P_sf"/>
</dbReference>
<feature type="domain" description="PAC" evidence="11">
    <location>
        <begin position="236"/>
        <end position="288"/>
    </location>
</feature>